<evidence type="ECO:0000256" key="1">
    <source>
        <dbReference type="ARBA" id="ARBA00000900"/>
    </source>
</evidence>
<dbReference type="InterPro" id="IPR013010">
    <property type="entry name" value="Znf_SIAH"/>
</dbReference>
<dbReference type="InterPro" id="IPR001841">
    <property type="entry name" value="Znf_RING"/>
</dbReference>
<organism evidence="13 14">
    <name type="scientific">Phaedon cochleariae</name>
    <name type="common">Mustard beetle</name>
    <dbReference type="NCBI Taxonomy" id="80249"/>
    <lineage>
        <taxon>Eukaryota</taxon>
        <taxon>Metazoa</taxon>
        <taxon>Ecdysozoa</taxon>
        <taxon>Arthropoda</taxon>
        <taxon>Hexapoda</taxon>
        <taxon>Insecta</taxon>
        <taxon>Pterygota</taxon>
        <taxon>Neoptera</taxon>
        <taxon>Endopterygota</taxon>
        <taxon>Coleoptera</taxon>
        <taxon>Polyphaga</taxon>
        <taxon>Cucujiformia</taxon>
        <taxon>Chrysomeloidea</taxon>
        <taxon>Chrysomelidae</taxon>
        <taxon>Chrysomelinae</taxon>
        <taxon>Chrysomelini</taxon>
        <taxon>Phaedon</taxon>
    </lineage>
</organism>
<dbReference type="PROSITE" id="PS50089">
    <property type="entry name" value="ZF_RING_2"/>
    <property type="match status" value="1"/>
</dbReference>
<protein>
    <recommendedName>
        <fullName evidence="4">RING-type E3 ubiquitin transferase</fullName>
        <ecNumber evidence="4">2.3.2.27</ecNumber>
    </recommendedName>
</protein>
<feature type="domain" description="SIAH-type" evidence="12">
    <location>
        <begin position="305"/>
        <end position="369"/>
    </location>
</feature>
<comment type="pathway">
    <text evidence="2">Protein modification; protein ubiquitination.</text>
</comment>
<dbReference type="InterPro" id="IPR004162">
    <property type="entry name" value="SINA-like_animal"/>
</dbReference>
<name>A0A9N9SEX3_PHACE</name>
<dbReference type="SUPFAM" id="SSF49599">
    <property type="entry name" value="TRAF domain-like"/>
    <property type="match status" value="2"/>
</dbReference>
<evidence type="ECO:0000256" key="7">
    <source>
        <dbReference type="ARBA" id="ARBA00022771"/>
    </source>
</evidence>
<dbReference type="Pfam" id="PF21361">
    <property type="entry name" value="Sina_ZnF"/>
    <property type="match status" value="2"/>
</dbReference>
<gene>
    <name evidence="13" type="ORF">PHAECO_LOCUS6729</name>
</gene>
<evidence type="ECO:0000259" key="12">
    <source>
        <dbReference type="PROSITE" id="PS51081"/>
    </source>
</evidence>
<evidence type="ECO:0000256" key="10">
    <source>
        <dbReference type="PROSITE-ProRule" id="PRU00455"/>
    </source>
</evidence>
<dbReference type="PANTHER" id="PTHR45877:SF2">
    <property type="entry name" value="E3 UBIQUITIN-PROTEIN LIGASE SINA-RELATED"/>
    <property type="match status" value="1"/>
</dbReference>
<evidence type="ECO:0000256" key="4">
    <source>
        <dbReference type="ARBA" id="ARBA00012483"/>
    </source>
</evidence>
<feature type="domain" description="RING-type" evidence="11">
    <location>
        <begin position="253"/>
        <end position="288"/>
    </location>
</feature>
<dbReference type="GO" id="GO:0061630">
    <property type="term" value="F:ubiquitin protein ligase activity"/>
    <property type="evidence" value="ECO:0007669"/>
    <property type="project" value="UniProtKB-EC"/>
</dbReference>
<dbReference type="Gene3D" id="3.30.40.10">
    <property type="entry name" value="Zinc/RING finger domain, C3HC4 (zinc finger)"/>
    <property type="match status" value="3"/>
</dbReference>
<dbReference type="Pfam" id="PF21362">
    <property type="entry name" value="Sina_RING"/>
    <property type="match status" value="1"/>
</dbReference>
<evidence type="ECO:0000259" key="11">
    <source>
        <dbReference type="PROSITE" id="PS50089"/>
    </source>
</evidence>
<evidence type="ECO:0000256" key="8">
    <source>
        <dbReference type="ARBA" id="ARBA00022786"/>
    </source>
</evidence>
<dbReference type="Proteomes" id="UP001153737">
    <property type="component" value="Chromosome 2"/>
</dbReference>
<keyword evidence="8" id="KW-0833">Ubl conjugation pathway</keyword>
<evidence type="ECO:0000313" key="14">
    <source>
        <dbReference type="Proteomes" id="UP001153737"/>
    </source>
</evidence>
<dbReference type="PANTHER" id="PTHR45877">
    <property type="entry name" value="E3 UBIQUITIN-PROTEIN LIGASE SIAH2"/>
    <property type="match status" value="1"/>
</dbReference>
<keyword evidence="6" id="KW-0479">Metal-binding</keyword>
<evidence type="ECO:0000256" key="2">
    <source>
        <dbReference type="ARBA" id="ARBA00004906"/>
    </source>
</evidence>
<keyword evidence="9" id="KW-0862">Zinc</keyword>
<accession>A0A9N9SEX3</accession>
<dbReference type="GO" id="GO:0043161">
    <property type="term" value="P:proteasome-mediated ubiquitin-dependent protein catabolic process"/>
    <property type="evidence" value="ECO:0007669"/>
    <property type="project" value="TreeGrafter"/>
</dbReference>
<dbReference type="GO" id="GO:0008270">
    <property type="term" value="F:zinc ion binding"/>
    <property type="evidence" value="ECO:0007669"/>
    <property type="project" value="UniProtKB-KW"/>
</dbReference>
<evidence type="ECO:0000313" key="13">
    <source>
        <dbReference type="EMBL" id="CAG9819329.1"/>
    </source>
</evidence>
<reference evidence="13" key="1">
    <citation type="submission" date="2022-01" db="EMBL/GenBank/DDBJ databases">
        <authorList>
            <person name="King R."/>
        </authorList>
    </citation>
    <scope>NUCLEOTIDE SEQUENCE</scope>
</reference>
<dbReference type="OrthoDB" id="6677380at2759"/>
<evidence type="ECO:0000256" key="5">
    <source>
        <dbReference type="ARBA" id="ARBA00022679"/>
    </source>
</evidence>
<keyword evidence="5" id="KW-0808">Transferase</keyword>
<evidence type="ECO:0000256" key="9">
    <source>
        <dbReference type="ARBA" id="ARBA00022833"/>
    </source>
</evidence>
<dbReference type="EC" id="2.3.2.27" evidence="4"/>
<dbReference type="InterPro" id="IPR013083">
    <property type="entry name" value="Znf_RING/FYVE/PHD"/>
</dbReference>
<dbReference type="EMBL" id="OU896708">
    <property type="protein sequence ID" value="CAG9819329.1"/>
    <property type="molecule type" value="Genomic_DNA"/>
</dbReference>
<dbReference type="InterPro" id="IPR049548">
    <property type="entry name" value="Sina-like_RING"/>
</dbReference>
<sequence>MANKGARIFLDKNHIDKCSNCNEYLSVGPIVLVKNKPVCARCPQGKGSSATFYEKLAEYMFFPCKNDIYGCDAMLIWGRVSQHENICKFDPLICPAMSCEEKFVRKDLVQHFTLKHKELLMINNQFRIPGQKDEDKYINKLFIWKNRPFILKIDFTPPCCFFDILGFNEFAYRNLEYNILIEDEEKQKGVFINGITLSDYGMKHHDALTMIQLDLTVIEKQLGSKKFICTFNIEHIALSKNALNNSLLAELECPICMEYMRPPIFMCSSGHVVCDTCNGKLVVCPTCQIVMNDNRNFALEKFTEHISYPCKYLDEGCSTIGQLSDIRSHEAICSIGATEDTLCHISYLEPCEWRGPSSEQITHIHSKHSNVFIDLSNLIELHLEKIKMMSVFFESNSQIFKLKVSNESTSLRICVKSILNSGKPKQKYRYYIDFEDLNQNNRILNLNKDCISAQANDESFINSLVIDHHLYRPFVKDDSISLRIHIILI</sequence>
<keyword evidence="7 10" id="KW-0863">Zinc-finger</keyword>
<comment type="similarity">
    <text evidence="3">Belongs to the SINA (Seven in absentia) family.</text>
</comment>
<dbReference type="AlphaFoldDB" id="A0A9N9SEX3"/>
<proteinExistence type="inferred from homology"/>
<reference evidence="13" key="2">
    <citation type="submission" date="2022-10" db="EMBL/GenBank/DDBJ databases">
        <authorList>
            <consortium name="ENA_rothamsted_submissions"/>
            <consortium name="culmorum"/>
            <person name="King R."/>
        </authorList>
    </citation>
    <scope>NUCLEOTIDE SEQUENCE</scope>
</reference>
<dbReference type="PROSITE" id="PS51081">
    <property type="entry name" value="ZF_SIAH"/>
    <property type="match status" value="2"/>
</dbReference>
<comment type="catalytic activity">
    <reaction evidence="1">
        <text>S-ubiquitinyl-[E2 ubiquitin-conjugating enzyme]-L-cysteine + [acceptor protein]-L-lysine = [E2 ubiquitin-conjugating enzyme]-L-cysteine + N(6)-ubiquitinyl-[acceptor protein]-L-lysine.</text>
        <dbReference type="EC" id="2.3.2.27"/>
    </reaction>
</comment>
<dbReference type="SUPFAM" id="SSF57850">
    <property type="entry name" value="RING/U-box"/>
    <property type="match status" value="1"/>
</dbReference>
<dbReference type="GO" id="GO:0031624">
    <property type="term" value="F:ubiquitin conjugating enzyme binding"/>
    <property type="evidence" value="ECO:0007669"/>
    <property type="project" value="TreeGrafter"/>
</dbReference>
<dbReference type="GO" id="GO:0005737">
    <property type="term" value="C:cytoplasm"/>
    <property type="evidence" value="ECO:0007669"/>
    <property type="project" value="TreeGrafter"/>
</dbReference>
<evidence type="ECO:0000256" key="6">
    <source>
        <dbReference type="ARBA" id="ARBA00022723"/>
    </source>
</evidence>
<feature type="domain" description="SIAH-type" evidence="12">
    <location>
        <begin position="59"/>
        <end position="117"/>
    </location>
</feature>
<keyword evidence="14" id="KW-1185">Reference proteome</keyword>
<evidence type="ECO:0000256" key="3">
    <source>
        <dbReference type="ARBA" id="ARBA00009119"/>
    </source>
</evidence>